<organism evidence="1">
    <name type="scientific">hydrothermal vent metagenome</name>
    <dbReference type="NCBI Taxonomy" id="652676"/>
    <lineage>
        <taxon>unclassified sequences</taxon>
        <taxon>metagenomes</taxon>
        <taxon>ecological metagenomes</taxon>
    </lineage>
</organism>
<name>A0A3B0UC24_9ZZZZ</name>
<dbReference type="EMBL" id="UOES01000416">
    <property type="protein sequence ID" value="VAW28521.1"/>
    <property type="molecule type" value="Genomic_DNA"/>
</dbReference>
<evidence type="ECO:0000313" key="1">
    <source>
        <dbReference type="EMBL" id="VAW28521.1"/>
    </source>
</evidence>
<sequence length="47" mass="5235">AGFHGTTSTGMGLYTKLTGDIVFPEDETPDTETLVKYARNKWKERDG</sequence>
<gene>
    <name evidence="1" type="ORF">MNBD_BACTEROID06-652</name>
</gene>
<feature type="non-terminal residue" evidence="1">
    <location>
        <position position="1"/>
    </location>
</feature>
<dbReference type="AlphaFoldDB" id="A0A3B0UC24"/>
<protein>
    <submittedName>
        <fullName evidence="1">Uncharacterized protein</fullName>
    </submittedName>
</protein>
<proteinExistence type="predicted"/>
<reference evidence="1" key="1">
    <citation type="submission" date="2018-06" db="EMBL/GenBank/DDBJ databases">
        <authorList>
            <person name="Zhirakovskaya E."/>
        </authorList>
    </citation>
    <scope>NUCLEOTIDE SEQUENCE</scope>
</reference>
<accession>A0A3B0UC24</accession>